<dbReference type="Pfam" id="PF08541">
    <property type="entry name" value="ACP_syn_III_C"/>
    <property type="match status" value="1"/>
</dbReference>
<sequence>MKIIDVATHINPSLMPLEQLHQHYQWGERNQKIFSRFHKLESACIFPHQSLAENLATCLERLLAQHPDKLDAITHVAYAHSLHTTYPFDVRLLESIVRQQLSERVEVMSLTQGSCASSFMGLALLDKVCRVSPSDASPQPTYAILLTGDKCFHETVQYVDQNGLFGEGCTAVLVSSHPDTTGLKIQGLSWSMIGGISHRTVDTSREDENRYDRSFIPTMMDAIDKALVQAGISAGEIHTLLPYHMSPPTFDRLADRLGIERHQIYRKNLYRVGHCFCGDAFINLHDFWKEDNQHVSPGPMLAVAAGVAGTFSAMVLSA</sequence>
<dbReference type="Proteomes" id="UP000184774">
    <property type="component" value="Unassembled WGS sequence"/>
</dbReference>
<reference evidence="3" key="2">
    <citation type="submission" date="2019-11" db="EMBL/GenBank/DDBJ databases">
        <authorList>
            <person name="January G."/>
            <person name="Bunk B."/>
        </authorList>
    </citation>
    <scope>NUCLEOTIDE SEQUENCE</scope>
    <source>
        <strain evidence="3">3.6</strain>
    </source>
</reference>
<evidence type="ECO:0000259" key="2">
    <source>
        <dbReference type="Pfam" id="PF08541"/>
    </source>
</evidence>
<dbReference type="SUPFAM" id="SSF53901">
    <property type="entry name" value="Thiolase-like"/>
    <property type="match status" value="2"/>
</dbReference>
<reference evidence="3 6" key="3">
    <citation type="journal article" date="2020" name="J. Nat. Prod.">
        <title>Genomics-Metabolomics Profiling Disclosed Marine Vibrio spartinae 3.6 as a Producer of a New Branched Side Chain Prodigiosin.</title>
        <authorList>
            <person name="Vitale G.A."/>
            <person name="Sciarretta M."/>
            <person name="Palma Esposito F."/>
            <person name="January G.G."/>
            <person name="Giaccio M."/>
            <person name="Bunk B."/>
            <person name="Sproer C."/>
            <person name="Bajerski F."/>
            <person name="Power D."/>
            <person name="Festa C."/>
            <person name="Monti M.C."/>
            <person name="D'Auria M.V."/>
            <person name="de Pascale D."/>
        </authorList>
    </citation>
    <scope>NUCLEOTIDE SEQUENCE [LARGE SCALE GENOMIC DNA]</scope>
    <source>
        <strain evidence="3 6">3.6</strain>
    </source>
</reference>
<evidence type="ECO:0000313" key="4">
    <source>
        <dbReference type="EMBL" id="SIO94594.1"/>
    </source>
</evidence>
<dbReference type="AlphaFoldDB" id="A0A1N6M593"/>
<reference evidence="4 5" key="1">
    <citation type="submission" date="2016-12" db="EMBL/GenBank/DDBJ databases">
        <authorList>
            <person name="Song W.-J."/>
            <person name="Kurnit D.M."/>
        </authorList>
    </citation>
    <scope>NUCLEOTIDE SEQUENCE [LARGE SCALE GENOMIC DNA]</scope>
    <source>
        <strain evidence="4 5">CECT 9026</strain>
    </source>
</reference>
<organism evidence="4 5">
    <name type="scientific">Vibrio spartinae</name>
    <dbReference type="NCBI Taxonomy" id="1918945"/>
    <lineage>
        <taxon>Bacteria</taxon>
        <taxon>Pseudomonadati</taxon>
        <taxon>Pseudomonadota</taxon>
        <taxon>Gammaproteobacteria</taxon>
        <taxon>Vibrionales</taxon>
        <taxon>Vibrionaceae</taxon>
        <taxon>Vibrio</taxon>
    </lineage>
</organism>
<gene>
    <name evidence="4" type="ORF">VSP9026_02319</name>
    <name evidence="3" type="ORF">Vspart_02282</name>
</gene>
<feature type="domain" description="Beta-ketoacyl-[acyl-carrier-protein] synthase III C-terminal" evidence="2">
    <location>
        <begin position="228"/>
        <end position="316"/>
    </location>
</feature>
<accession>A0A1N6M593</accession>
<dbReference type="RefSeq" id="WP_074373133.1">
    <property type="nucleotide sequence ID" value="NZ_AP024907.1"/>
</dbReference>
<protein>
    <submittedName>
        <fullName evidence="3">3-oxoacyl-[acyl-carrier-protein] synthase III</fullName>
    </submittedName>
</protein>
<dbReference type="Gene3D" id="3.40.47.10">
    <property type="match status" value="2"/>
</dbReference>
<dbReference type="GO" id="GO:0016746">
    <property type="term" value="F:acyltransferase activity"/>
    <property type="evidence" value="ECO:0007669"/>
    <property type="project" value="UniProtKB-KW"/>
</dbReference>
<dbReference type="EMBL" id="CP046268">
    <property type="protein sequence ID" value="QMV15004.1"/>
    <property type="molecule type" value="Genomic_DNA"/>
</dbReference>
<evidence type="ECO:0000313" key="6">
    <source>
        <dbReference type="Proteomes" id="UP000515264"/>
    </source>
</evidence>
<evidence type="ECO:0000313" key="5">
    <source>
        <dbReference type="Proteomes" id="UP000184774"/>
    </source>
</evidence>
<evidence type="ECO:0000313" key="3">
    <source>
        <dbReference type="EMBL" id="QMV15004.1"/>
    </source>
</evidence>
<dbReference type="InterPro" id="IPR016039">
    <property type="entry name" value="Thiolase-like"/>
</dbReference>
<dbReference type="EMBL" id="FSSB01000016">
    <property type="protein sequence ID" value="SIO94594.1"/>
    <property type="molecule type" value="Genomic_DNA"/>
</dbReference>
<dbReference type="Proteomes" id="UP000515264">
    <property type="component" value="Chromosome 1"/>
</dbReference>
<keyword evidence="6" id="KW-1185">Reference proteome</keyword>
<proteinExistence type="predicted"/>
<dbReference type="OrthoDB" id="2636646at2"/>
<dbReference type="InterPro" id="IPR013747">
    <property type="entry name" value="ACP_syn_III_C"/>
</dbReference>
<evidence type="ECO:0000256" key="1">
    <source>
        <dbReference type="ARBA" id="ARBA00022679"/>
    </source>
</evidence>
<name>A0A1N6M593_9VIBR</name>
<keyword evidence="1" id="KW-0808">Transferase</keyword>